<evidence type="ECO:0000313" key="7">
    <source>
        <dbReference type="Proteomes" id="UP000196125"/>
    </source>
</evidence>
<keyword evidence="6" id="KW-0808">Transferase</keyword>
<accession>A0A1Y6J091</accession>
<dbReference type="EMBL" id="JAWRCO010000001">
    <property type="protein sequence ID" value="MDW6001962.1"/>
    <property type="molecule type" value="Genomic_DNA"/>
</dbReference>
<evidence type="ECO:0000256" key="2">
    <source>
        <dbReference type="ARBA" id="ARBA00034247"/>
    </source>
</evidence>
<proteinExistence type="predicted"/>
<evidence type="ECO:0000313" key="5">
    <source>
        <dbReference type="EMBL" id="MDW6001962.1"/>
    </source>
</evidence>
<keyword evidence="8" id="KW-1185">Reference proteome</keyword>
<evidence type="ECO:0000256" key="1">
    <source>
        <dbReference type="ARBA" id="ARBA00012528"/>
    </source>
</evidence>
<evidence type="ECO:0000256" key="3">
    <source>
        <dbReference type="SAM" id="Phobius"/>
    </source>
</evidence>
<dbReference type="InterPro" id="IPR043128">
    <property type="entry name" value="Rev_trsase/Diguanyl_cyclase"/>
</dbReference>
<dbReference type="GO" id="GO:0052621">
    <property type="term" value="F:diguanylate cyclase activity"/>
    <property type="evidence" value="ECO:0007669"/>
    <property type="project" value="UniProtKB-EC"/>
</dbReference>
<dbReference type="SUPFAM" id="SSF55073">
    <property type="entry name" value="Nucleotide cyclase"/>
    <property type="match status" value="1"/>
</dbReference>
<keyword evidence="3" id="KW-0472">Membrane</keyword>
<dbReference type="PROSITE" id="PS50887">
    <property type="entry name" value="GGDEF"/>
    <property type="match status" value="1"/>
</dbReference>
<dbReference type="Gene3D" id="3.30.70.270">
    <property type="match status" value="1"/>
</dbReference>
<organism evidence="6 7">
    <name type="scientific">Vibrio mangrovi</name>
    <dbReference type="NCBI Taxonomy" id="474394"/>
    <lineage>
        <taxon>Bacteria</taxon>
        <taxon>Pseudomonadati</taxon>
        <taxon>Pseudomonadota</taxon>
        <taxon>Gammaproteobacteria</taxon>
        <taxon>Vibrionales</taxon>
        <taxon>Vibrionaceae</taxon>
        <taxon>Vibrio</taxon>
    </lineage>
</organism>
<dbReference type="EC" id="2.7.7.65" evidence="1"/>
<reference evidence="5 8" key="2">
    <citation type="submission" date="2023-11" db="EMBL/GenBank/DDBJ databases">
        <title>Plant-associative lifestyle of Vibrio porteresiae and its evolutionary dynamics.</title>
        <authorList>
            <person name="Rameshkumar N."/>
            <person name="Kirti K."/>
        </authorList>
    </citation>
    <scope>NUCLEOTIDE SEQUENCE [LARGE SCALE GENOMIC DNA]</scope>
    <source>
        <strain evidence="5 8">MSSRF38</strain>
    </source>
</reference>
<evidence type="ECO:0000313" key="8">
    <source>
        <dbReference type="Proteomes" id="UP001283366"/>
    </source>
</evidence>
<dbReference type="Proteomes" id="UP001283366">
    <property type="component" value="Unassembled WGS sequence"/>
</dbReference>
<reference evidence="6 7" key="1">
    <citation type="submission" date="2017-05" db="EMBL/GenBank/DDBJ databases">
        <authorList>
            <person name="Song R."/>
            <person name="Chenine A.L."/>
            <person name="Ruprecht R.M."/>
        </authorList>
    </citation>
    <scope>NUCLEOTIDE SEQUENCE [LARGE SCALE GENOMIC DNA]</scope>
    <source>
        <strain evidence="6 7">CECT 7927</strain>
    </source>
</reference>
<dbReference type="GO" id="GO:1902201">
    <property type="term" value="P:negative regulation of bacterial-type flagellum-dependent cell motility"/>
    <property type="evidence" value="ECO:0007669"/>
    <property type="project" value="TreeGrafter"/>
</dbReference>
<dbReference type="InterPro" id="IPR050469">
    <property type="entry name" value="Diguanylate_Cyclase"/>
</dbReference>
<dbReference type="PANTHER" id="PTHR45138:SF9">
    <property type="entry name" value="DIGUANYLATE CYCLASE DGCM-RELATED"/>
    <property type="match status" value="1"/>
</dbReference>
<keyword evidence="3" id="KW-0812">Transmembrane</keyword>
<evidence type="ECO:0000313" key="6">
    <source>
        <dbReference type="EMBL" id="SMS02490.1"/>
    </source>
</evidence>
<dbReference type="NCBIfam" id="TIGR00254">
    <property type="entry name" value="GGDEF"/>
    <property type="match status" value="1"/>
</dbReference>
<dbReference type="GO" id="GO:0043709">
    <property type="term" value="P:cell adhesion involved in single-species biofilm formation"/>
    <property type="evidence" value="ECO:0007669"/>
    <property type="project" value="TreeGrafter"/>
</dbReference>
<feature type="transmembrane region" description="Helical" evidence="3">
    <location>
        <begin position="161"/>
        <end position="182"/>
    </location>
</feature>
<keyword evidence="3" id="KW-1133">Transmembrane helix</keyword>
<dbReference type="EMBL" id="FXXI01000010">
    <property type="protein sequence ID" value="SMS02490.1"/>
    <property type="molecule type" value="Genomic_DNA"/>
</dbReference>
<dbReference type="RefSeq" id="WP_159457468.1">
    <property type="nucleotide sequence ID" value="NZ_AP024883.1"/>
</dbReference>
<dbReference type="InterPro" id="IPR029787">
    <property type="entry name" value="Nucleotide_cyclase"/>
</dbReference>
<name>A0A1Y6J091_9VIBR</name>
<feature type="domain" description="GGDEF" evidence="4">
    <location>
        <begin position="253"/>
        <end position="385"/>
    </location>
</feature>
<dbReference type="PANTHER" id="PTHR45138">
    <property type="entry name" value="REGULATORY COMPONENTS OF SENSORY TRANSDUCTION SYSTEM"/>
    <property type="match status" value="1"/>
</dbReference>
<sequence>MPEKNDNNRLLISPGSTFASQLPGRLTLLVLLTIIGMSWYLGNYNVRQERKEALKHLKASVWLLKETLDTLPSGLPVHTLPSPERVRIQLIMERMRNNLESPLYLIDKTGQLILTDGEGGPLKTKKGQQLQYLPELKPAIEHLLAGQDHATYSAPDGTHQLIALPLNSSPALVVGDIVMPGWFQSSGFPIYVLLCGGMLLTLLVRYFTRKTVREWRRQSLAQSIIDPLTTLPNRKGFALLSKPIFRESVDHQTSLSLMLINLNDFTHINLTYGTEAGDILIKQVASSLRQLVNTPHLLCRWDGDEFIIMLKEHDSSAAYSVAKSIQEFISRHEFNFSGESVRLKLRIGIHSLGDREDLHSLLSGATHALAQTRKNSDNCILYQKAASI</sequence>
<protein>
    <recommendedName>
        <fullName evidence="1">diguanylate cyclase</fullName>
        <ecNumber evidence="1">2.7.7.65</ecNumber>
    </recommendedName>
</protein>
<keyword evidence="6" id="KW-0548">Nucleotidyltransferase</keyword>
<dbReference type="InterPro" id="IPR000160">
    <property type="entry name" value="GGDEF_dom"/>
</dbReference>
<dbReference type="Pfam" id="PF00990">
    <property type="entry name" value="GGDEF"/>
    <property type="match status" value="1"/>
</dbReference>
<dbReference type="AlphaFoldDB" id="A0A1Y6J091"/>
<dbReference type="SMART" id="SM00267">
    <property type="entry name" value="GGDEF"/>
    <property type="match status" value="1"/>
</dbReference>
<feature type="transmembrane region" description="Helical" evidence="3">
    <location>
        <begin position="22"/>
        <end position="41"/>
    </location>
</feature>
<dbReference type="CDD" id="cd01949">
    <property type="entry name" value="GGDEF"/>
    <property type="match status" value="1"/>
</dbReference>
<evidence type="ECO:0000259" key="4">
    <source>
        <dbReference type="PROSITE" id="PS50887"/>
    </source>
</evidence>
<gene>
    <name evidence="6" type="primary">dosC</name>
    <name evidence="5" type="ORF">SBX37_03500</name>
    <name evidence="6" type="ORF">VIM7927_03823</name>
</gene>
<dbReference type="OrthoDB" id="5496380at2"/>
<comment type="catalytic activity">
    <reaction evidence="2">
        <text>2 GTP = 3',3'-c-di-GMP + 2 diphosphate</text>
        <dbReference type="Rhea" id="RHEA:24898"/>
        <dbReference type="ChEBI" id="CHEBI:33019"/>
        <dbReference type="ChEBI" id="CHEBI:37565"/>
        <dbReference type="ChEBI" id="CHEBI:58805"/>
        <dbReference type="EC" id="2.7.7.65"/>
    </reaction>
</comment>
<feature type="transmembrane region" description="Helical" evidence="3">
    <location>
        <begin position="188"/>
        <end position="208"/>
    </location>
</feature>
<dbReference type="GO" id="GO:0005886">
    <property type="term" value="C:plasma membrane"/>
    <property type="evidence" value="ECO:0007669"/>
    <property type="project" value="TreeGrafter"/>
</dbReference>
<dbReference type="Proteomes" id="UP000196125">
    <property type="component" value="Unassembled WGS sequence"/>
</dbReference>